<dbReference type="AlphaFoldDB" id="A0A197KB58"/>
<dbReference type="SUPFAM" id="SSF47240">
    <property type="entry name" value="Ferritin-like"/>
    <property type="match status" value="1"/>
</dbReference>
<dbReference type="InterPro" id="IPR039254">
    <property type="entry name" value="Rds1"/>
</dbReference>
<dbReference type="Pfam" id="PF13668">
    <property type="entry name" value="Ferritin_2"/>
    <property type="match status" value="1"/>
</dbReference>
<keyword evidence="2" id="KW-1185">Reference proteome</keyword>
<dbReference type="CDD" id="cd00657">
    <property type="entry name" value="Ferritin_like"/>
    <property type="match status" value="1"/>
</dbReference>
<proteinExistence type="predicted"/>
<dbReference type="PANTHER" id="PTHR38705:SF1">
    <property type="entry name" value="PROTEIN RDS1"/>
    <property type="match status" value="1"/>
</dbReference>
<dbReference type="PANTHER" id="PTHR38705">
    <property type="entry name" value="PROTEIN RDS1"/>
    <property type="match status" value="1"/>
</dbReference>
<dbReference type="Proteomes" id="UP000078512">
    <property type="component" value="Unassembled WGS sequence"/>
</dbReference>
<dbReference type="InterPro" id="IPR009078">
    <property type="entry name" value="Ferritin-like_SF"/>
</dbReference>
<evidence type="ECO:0000313" key="2">
    <source>
        <dbReference type="Proteomes" id="UP000078512"/>
    </source>
</evidence>
<organism evidence="1 2">
    <name type="scientific">Linnemannia elongata AG-77</name>
    <dbReference type="NCBI Taxonomy" id="1314771"/>
    <lineage>
        <taxon>Eukaryota</taxon>
        <taxon>Fungi</taxon>
        <taxon>Fungi incertae sedis</taxon>
        <taxon>Mucoromycota</taxon>
        <taxon>Mortierellomycotina</taxon>
        <taxon>Mortierellomycetes</taxon>
        <taxon>Mortierellales</taxon>
        <taxon>Mortierellaceae</taxon>
        <taxon>Linnemannia</taxon>
    </lineage>
</organism>
<sequence length="298" mass="31491">MAAIATTTITTAAPTPKSSNNQTLTILNYALSLEHLEAEFYKQGLAKFNESDFTNGGFNATVRGRFSDIGDQENTHVMALTSVIESMNGTAVPICNYTFPMDNVTQFLAVAQALENTGVSAYLGAASNLTGDLLTGAASITAVEARHASYLNELWGQYGAPYAFDTPLGPREVITIASNFISSCPHNITIKPFNQLTATLPAAGSNSSMVTTSFMGTGSNSTNSTYCQFLYGSSVSVSPRSECSLPMNATGYVYVLITKNKTPLTLEKDSSILAGPALLFNTITSQSNGTQTNGTQTS</sequence>
<reference evidence="1 2" key="1">
    <citation type="submission" date="2016-05" db="EMBL/GenBank/DDBJ databases">
        <title>Genome sequencing reveals origins of a unique bacterial endosymbiosis in the earliest lineages of terrestrial Fungi.</title>
        <authorList>
            <consortium name="DOE Joint Genome Institute"/>
            <person name="Uehling J."/>
            <person name="Gryganskyi A."/>
            <person name="Hameed K."/>
            <person name="Tschaplinski T."/>
            <person name="Misztal P."/>
            <person name="Wu S."/>
            <person name="Desiro A."/>
            <person name="Vande Pol N."/>
            <person name="Du Z.-Y."/>
            <person name="Zienkiewicz A."/>
            <person name="Zienkiewicz K."/>
            <person name="Morin E."/>
            <person name="Tisserant E."/>
            <person name="Splivallo R."/>
            <person name="Hainaut M."/>
            <person name="Henrissat B."/>
            <person name="Ohm R."/>
            <person name="Kuo A."/>
            <person name="Yan J."/>
            <person name="Lipzen A."/>
            <person name="Nolan M."/>
            <person name="Labutti K."/>
            <person name="Barry K."/>
            <person name="Goldstein A."/>
            <person name="Labbe J."/>
            <person name="Schadt C."/>
            <person name="Tuskan G."/>
            <person name="Grigoriev I."/>
            <person name="Martin F."/>
            <person name="Vilgalys R."/>
            <person name="Bonito G."/>
        </authorList>
    </citation>
    <scope>NUCLEOTIDE SEQUENCE [LARGE SCALE GENOMIC DNA]</scope>
    <source>
        <strain evidence="1 2">AG-77</strain>
    </source>
</reference>
<evidence type="ECO:0000313" key="1">
    <source>
        <dbReference type="EMBL" id="OAQ34725.1"/>
    </source>
</evidence>
<dbReference type="OrthoDB" id="1001765at2759"/>
<dbReference type="STRING" id="1314771.A0A197KB58"/>
<dbReference type="EMBL" id="KV442016">
    <property type="protein sequence ID" value="OAQ34725.1"/>
    <property type="molecule type" value="Genomic_DNA"/>
</dbReference>
<protein>
    <recommendedName>
        <fullName evidence="3">Ferritin-like domain-containing protein</fullName>
    </recommendedName>
</protein>
<accession>A0A197KB58</accession>
<gene>
    <name evidence="1" type="ORF">K457DRAFT_105039</name>
</gene>
<evidence type="ECO:0008006" key="3">
    <source>
        <dbReference type="Google" id="ProtNLM"/>
    </source>
</evidence>
<name>A0A197KB58_9FUNG</name>
<dbReference type="Gene3D" id="1.20.1260.10">
    <property type="match status" value="1"/>
</dbReference>
<dbReference type="InterPro" id="IPR012347">
    <property type="entry name" value="Ferritin-like"/>
</dbReference>